<feature type="region of interest" description="Disordered" evidence="1">
    <location>
        <begin position="430"/>
        <end position="453"/>
    </location>
</feature>
<feature type="compositionally biased region" description="Polar residues" evidence="1">
    <location>
        <begin position="43"/>
        <end position="61"/>
    </location>
</feature>
<protein>
    <submittedName>
        <fullName evidence="2">Uncharacterized protein</fullName>
    </submittedName>
</protein>
<dbReference type="Proteomes" id="UP000306050">
    <property type="component" value="Chromosome SGRAM_10"/>
</dbReference>
<dbReference type="RefSeq" id="XP_029741854.1">
    <property type="nucleotide sequence ID" value="XM_029881766.1"/>
</dbReference>
<feature type="region of interest" description="Disordered" evidence="1">
    <location>
        <begin position="264"/>
        <end position="290"/>
    </location>
</feature>
<dbReference type="AlphaFoldDB" id="A0A4V6YEQ8"/>
<dbReference type="OrthoDB" id="2552403at2759"/>
<dbReference type="GeneID" id="40724061"/>
<feature type="compositionally biased region" description="Polar residues" evidence="1">
    <location>
        <begin position="430"/>
        <end position="442"/>
    </location>
</feature>
<dbReference type="EMBL" id="SRRM01000003">
    <property type="protein sequence ID" value="TKY89869.1"/>
    <property type="molecule type" value="Genomic_DNA"/>
</dbReference>
<evidence type="ECO:0000313" key="2">
    <source>
        <dbReference type="EMBL" id="TKY89869.1"/>
    </source>
</evidence>
<organism evidence="2 3">
    <name type="scientific">Sporisorium graminicola</name>
    <dbReference type="NCBI Taxonomy" id="280036"/>
    <lineage>
        <taxon>Eukaryota</taxon>
        <taxon>Fungi</taxon>
        <taxon>Dikarya</taxon>
        <taxon>Basidiomycota</taxon>
        <taxon>Ustilaginomycotina</taxon>
        <taxon>Ustilaginomycetes</taxon>
        <taxon>Ustilaginales</taxon>
        <taxon>Ustilaginaceae</taxon>
        <taxon>Sporisorium</taxon>
    </lineage>
</organism>
<name>A0A4V6YEQ8_9BASI</name>
<sequence>MFPHDTTDASNSPAPALPDVSHSASPSSAASPPPECSPGLSPRTCSLDNDVASSHQPSLEHSTPPPRSPAVQHMCTGTESSPTTIPPRSATHLPSPTLPVAVLNMSEIQARAEALEMQTRRDIEATQRLAEQHFEEVRPDARAIRATHACDLCRQRKAKSSSLPVAQYGEEGRLGPTRTAPRSHESRYASMSIPYGLRRNPAPCTTLGFDAAATWEATASTVVQPARDGGDSSAWIAPPPSQQGTQLIRPTPIRVGATFYQEAHRRRSNTEEVEESFHDQLRGDTPPASRSVSASERFTVMPHLARHNIPALPRPLQEAYGAVGVSVSSALSSAWTENIPLLPTVTSSTQRAILHPRPLPTLLDQQYAEDAMSTLRRTERQPSWSIDCIMSEDAVSMEFSYESRSEPVEEQRNRTVGGWVSPVMLQRSRSLGDSWGESTSSGHDAPEGDGQQL</sequence>
<evidence type="ECO:0000313" key="3">
    <source>
        <dbReference type="Proteomes" id="UP000306050"/>
    </source>
</evidence>
<keyword evidence="3" id="KW-1185">Reference proteome</keyword>
<comment type="caution">
    <text evidence="2">The sequence shown here is derived from an EMBL/GenBank/DDBJ whole genome shotgun (WGS) entry which is preliminary data.</text>
</comment>
<gene>
    <name evidence="2" type="ORF">EX895_001166</name>
</gene>
<evidence type="ECO:0000256" key="1">
    <source>
        <dbReference type="SAM" id="MobiDB-lite"/>
    </source>
</evidence>
<dbReference type="KEGG" id="sgra:EX895_001166"/>
<proteinExistence type="predicted"/>
<accession>A0A4V6YEQ8</accession>
<feature type="region of interest" description="Disordered" evidence="1">
    <location>
        <begin position="1"/>
        <end position="94"/>
    </location>
</feature>
<reference evidence="2 3" key="1">
    <citation type="submission" date="2019-05" db="EMBL/GenBank/DDBJ databases">
        <title>Sporisorium graminicola CBS 10092 draft sequencing and annotation.</title>
        <authorList>
            <person name="Solano-Gonzalez S."/>
            <person name="Caddick M.X."/>
            <person name="Darby A."/>
        </authorList>
    </citation>
    <scope>NUCLEOTIDE SEQUENCE [LARGE SCALE GENOMIC DNA]</scope>
    <source>
        <strain evidence="2 3">CBS 10092</strain>
    </source>
</reference>
<feature type="compositionally biased region" description="Low complexity" evidence="1">
    <location>
        <begin position="21"/>
        <end position="30"/>
    </location>
</feature>